<keyword evidence="3" id="KW-1185">Reference proteome</keyword>
<evidence type="ECO:0000313" key="3">
    <source>
        <dbReference type="Proteomes" id="UP001597173"/>
    </source>
</evidence>
<dbReference type="Proteomes" id="UP001597173">
    <property type="component" value="Unassembled WGS sequence"/>
</dbReference>
<dbReference type="Pfam" id="PF04940">
    <property type="entry name" value="BLUF"/>
    <property type="match status" value="1"/>
</dbReference>
<evidence type="ECO:0000259" key="1">
    <source>
        <dbReference type="PROSITE" id="PS50925"/>
    </source>
</evidence>
<feature type="domain" description="BLUF" evidence="1">
    <location>
        <begin position="5"/>
        <end position="100"/>
    </location>
</feature>
<dbReference type="EMBL" id="JBHTNF010000008">
    <property type="protein sequence ID" value="MFD1329045.1"/>
    <property type="molecule type" value="Genomic_DNA"/>
</dbReference>
<dbReference type="PROSITE" id="PS50925">
    <property type="entry name" value="BLUF"/>
    <property type="match status" value="1"/>
</dbReference>
<dbReference type="RefSeq" id="WP_374836004.1">
    <property type="nucleotide sequence ID" value="NZ_JBHEEW010000002.1"/>
</dbReference>
<sequence length="148" mass="16634">MSKQLYRLVYYSRNRIAKDGNDFRTAIEQILATSRENNSRCDVTGALIFNAGCFGQVLEGRLEDLEATFERIQQDDRHGDVSLLAMEPIEHRHFARWSMALVSALPSDDSALTSIGLQSGFDPSNLNGDELHSVLHRLLLEEEALLAQ</sequence>
<proteinExistence type="predicted"/>
<organism evidence="2 3">
    <name type="scientific">Mycoplana ramosa</name>
    <name type="common">Mycoplana bullata</name>
    <dbReference type="NCBI Taxonomy" id="40837"/>
    <lineage>
        <taxon>Bacteria</taxon>
        <taxon>Pseudomonadati</taxon>
        <taxon>Pseudomonadota</taxon>
        <taxon>Alphaproteobacteria</taxon>
        <taxon>Hyphomicrobiales</taxon>
        <taxon>Rhizobiaceae</taxon>
        <taxon>Mycoplana</taxon>
    </lineage>
</organism>
<name>A0ABW3YYP1_MYCRA</name>
<dbReference type="SMART" id="SM01034">
    <property type="entry name" value="BLUF"/>
    <property type="match status" value="1"/>
</dbReference>
<evidence type="ECO:0000313" key="2">
    <source>
        <dbReference type="EMBL" id="MFD1329045.1"/>
    </source>
</evidence>
<comment type="caution">
    <text evidence="2">The sequence shown here is derived from an EMBL/GenBank/DDBJ whole genome shotgun (WGS) entry which is preliminary data.</text>
</comment>
<accession>A0ABW3YYP1</accession>
<dbReference type="SUPFAM" id="SSF54975">
    <property type="entry name" value="Acylphosphatase/BLUF domain-like"/>
    <property type="match status" value="1"/>
</dbReference>
<dbReference type="InterPro" id="IPR036046">
    <property type="entry name" value="Acylphosphatase-like_dom_sf"/>
</dbReference>
<dbReference type="Gene3D" id="3.30.70.100">
    <property type="match status" value="1"/>
</dbReference>
<protein>
    <submittedName>
        <fullName evidence="2">BLUF domain-containing protein</fullName>
    </submittedName>
</protein>
<reference evidence="3" key="1">
    <citation type="journal article" date="2019" name="Int. J. Syst. Evol. Microbiol.">
        <title>The Global Catalogue of Microorganisms (GCM) 10K type strain sequencing project: providing services to taxonomists for standard genome sequencing and annotation.</title>
        <authorList>
            <consortium name="The Broad Institute Genomics Platform"/>
            <consortium name="The Broad Institute Genome Sequencing Center for Infectious Disease"/>
            <person name="Wu L."/>
            <person name="Ma J."/>
        </authorList>
    </citation>
    <scope>NUCLEOTIDE SEQUENCE [LARGE SCALE GENOMIC DNA]</scope>
    <source>
        <strain evidence="3">CCUG 55609</strain>
    </source>
</reference>
<dbReference type="InterPro" id="IPR007024">
    <property type="entry name" value="BLUF_domain"/>
</dbReference>
<gene>
    <name evidence="2" type="ORF">ACFQ33_14215</name>
</gene>